<dbReference type="EMBL" id="FAXA01000196">
    <property type="protein sequence ID" value="CUV02171.1"/>
    <property type="molecule type" value="Genomic_DNA"/>
</dbReference>
<dbReference type="Gene3D" id="3.60.21.10">
    <property type="match status" value="1"/>
</dbReference>
<accession>A0A160V882</accession>
<dbReference type="InterPro" id="IPR004843">
    <property type="entry name" value="Calcineurin-like_PHP"/>
</dbReference>
<proteinExistence type="predicted"/>
<organism evidence="2">
    <name type="scientific">hydrothermal vent metagenome</name>
    <dbReference type="NCBI Taxonomy" id="652676"/>
    <lineage>
        <taxon>unclassified sequences</taxon>
        <taxon>metagenomes</taxon>
        <taxon>ecological metagenomes</taxon>
    </lineage>
</organism>
<dbReference type="PANTHER" id="PTHR30337">
    <property type="entry name" value="COMPONENT OF ATP-DEPENDENT DSDNA EXONUCLEASE"/>
    <property type="match status" value="1"/>
</dbReference>
<feature type="domain" description="Calcineurin-like phosphoesterase" evidence="1">
    <location>
        <begin position="6"/>
        <end position="161"/>
    </location>
</feature>
<dbReference type="AlphaFoldDB" id="A0A160V882"/>
<sequence>MPANKLRLIHTSDTHLGDITGHPQSADALTAVVESVADNGGDMLLLVGDIFDNERVSDDVLSWFLGEMERLKKPAVVLPGNHDLIHETSVYHREPFNHAPENLFVLKGTEGETLSFPGMGIDLWGRAMPMHTPDFKPLQGMPSPVENNWLVALAHGHFHYAEDRDQRSSPIYPQEVADAGCHYLALGHWDRHVDVSQGSVTAVYSGCPLGPIGSPGAGEVTVVDLDPQTGVSFHQVTIN</sequence>
<dbReference type="Pfam" id="PF00149">
    <property type="entry name" value="Metallophos"/>
    <property type="match status" value="1"/>
</dbReference>
<name>A0A160V882_9ZZZZ</name>
<protein>
    <submittedName>
        <fullName evidence="2">DNA double-strand break repair protein Mre11</fullName>
    </submittedName>
</protein>
<dbReference type="SUPFAM" id="SSF56300">
    <property type="entry name" value="Metallo-dependent phosphatases"/>
    <property type="match status" value="1"/>
</dbReference>
<dbReference type="GO" id="GO:0016787">
    <property type="term" value="F:hydrolase activity"/>
    <property type="evidence" value="ECO:0007669"/>
    <property type="project" value="InterPro"/>
</dbReference>
<gene>
    <name evidence="2" type="ORF">MGWOODY_Clf388</name>
</gene>
<evidence type="ECO:0000313" key="2">
    <source>
        <dbReference type="EMBL" id="CUV02171.1"/>
    </source>
</evidence>
<dbReference type="InterPro" id="IPR050535">
    <property type="entry name" value="DNA_Repair-Maintenance_Comp"/>
</dbReference>
<dbReference type="InterPro" id="IPR029052">
    <property type="entry name" value="Metallo-depent_PP-like"/>
</dbReference>
<dbReference type="PANTHER" id="PTHR30337:SF7">
    <property type="entry name" value="PHOSPHOESTERASE"/>
    <property type="match status" value="1"/>
</dbReference>
<reference evidence="2" key="1">
    <citation type="submission" date="2015-10" db="EMBL/GenBank/DDBJ databases">
        <authorList>
            <person name="Gilbert D.G."/>
        </authorList>
    </citation>
    <scope>NUCLEOTIDE SEQUENCE</scope>
</reference>
<evidence type="ECO:0000259" key="1">
    <source>
        <dbReference type="Pfam" id="PF00149"/>
    </source>
</evidence>